<name>A0A422MY26_TRYRA</name>
<comment type="caution">
    <text evidence="1">The sequence shown here is derived from an EMBL/GenBank/DDBJ whole genome shotgun (WGS) entry which is preliminary data.</text>
</comment>
<keyword evidence="2" id="KW-1185">Reference proteome</keyword>
<dbReference type="RefSeq" id="XP_029234451.1">
    <property type="nucleotide sequence ID" value="XM_029385755.1"/>
</dbReference>
<reference evidence="1 2" key="1">
    <citation type="journal article" date="2018" name="BMC Genomics">
        <title>Genomic comparison of Trypanosoma conorhini and Trypanosoma rangeli to Trypanosoma cruzi strains of high and low virulence.</title>
        <authorList>
            <person name="Bradwell K.R."/>
            <person name="Koparde V.N."/>
            <person name="Matveyev A.V."/>
            <person name="Serrano M.G."/>
            <person name="Alves J.M."/>
            <person name="Parikh H."/>
            <person name="Huang B."/>
            <person name="Lee V."/>
            <person name="Espinosa-Alvarez O."/>
            <person name="Ortiz P.A."/>
            <person name="Costa-Martins A.G."/>
            <person name="Teixeira M.M."/>
            <person name="Buck G.A."/>
        </authorList>
    </citation>
    <scope>NUCLEOTIDE SEQUENCE [LARGE SCALE GENOMIC DNA]</scope>
    <source>
        <strain evidence="1 2">AM80</strain>
    </source>
</reference>
<sequence>MEEWLPVTSLVLAPLEKQGQMELLVSHLGLTPSLFTPCSVFFRLKPLGHRGYLLIVSTFYLRYRLNQRERAINVDPSWLQFGQLFLLFRRKEKVYQKAGIIVL</sequence>
<dbReference type="Proteomes" id="UP000283634">
    <property type="component" value="Unassembled WGS sequence"/>
</dbReference>
<proteinExistence type="predicted"/>
<protein>
    <submittedName>
        <fullName evidence="1">Uncharacterized protein</fullName>
    </submittedName>
</protein>
<gene>
    <name evidence="1" type="ORF">TraAM80_09048</name>
</gene>
<evidence type="ECO:0000313" key="2">
    <source>
        <dbReference type="Proteomes" id="UP000283634"/>
    </source>
</evidence>
<accession>A0A422MY26</accession>
<dbReference type="AlphaFoldDB" id="A0A422MY26"/>
<dbReference type="EMBL" id="MKGL01000496">
    <property type="protein sequence ID" value="RNE98071.1"/>
    <property type="molecule type" value="Genomic_DNA"/>
</dbReference>
<organism evidence="1 2">
    <name type="scientific">Trypanosoma rangeli</name>
    <dbReference type="NCBI Taxonomy" id="5698"/>
    <lineage>
        <taxon>Eukaryota</taxon>
        <taxon>Discoba</taxon>
        <taxon>Euglenozoa</taxon>
        <taxon>Kinetoplastea</taxon>
        <taxon>Metakinetoplastina</taxon>
        <taxon>Trypanosomatida</taxon>
        <taxon>Trypanosomatidae</taxon>
        <taxon>Trypanosoma</taxon>
        <taxon>Herpetosoma</taxon>
    </lineage>
</organism>
<dbReference type="GeneID" id="40332981"/>
<evidence type="ECO:0000313" key="1">
    <source>
        <dbReference type="EMBL" id="RNE98071.1"/>
    </source>
</evidence>